<protein>
    <recommendedName>
        <fullName evidence="3">Helix-turn-helix domain-containing protein</fullName>
    </recommendedName>
</protein>
<evidence type="ECO:0000256" key="1">
    <source>
        <dbReference type="SAM" id="MobiDB-lite"/>
    </source>
</evidence>
<dbReference type="Gene3D" id="1.10.10.10">
    <property type="entry name" value="Winged helix-like DNA-binding domain superfamily/Winged helix DNA-binding domain"/>
    <property type="match status" value="1"/>
</dbReference>
<dbReference type="EMBL" id="DTGG01000121">
    <property type="protein sequence ID" value="HFZ09234.1"/>
    <property type="molecule type" value="Genomic_DNA"/>
</dbReference>
<gene>
    <name evidence="2" type="ORF">ENV41_03795</name>
</gene>
<dbReference type="InterPro" id="IPR036388">
    <property type="entry name" value="WH-like_DNA-bd_sf"/>
</dbReference>
<proteinExistence type="predicted"/>
<name>A0A7V3JAL1_UNCC3</name>
<feature type="compositionally biased region" description="Basic and acidic residues" evidence="1">
    <location>
        <begin position="116"/>
        <end position="136"/>
    </location>
</feature>
<comment type="caution">
    <text evidence="2">The sequence shown here is derived from an EMBL/GenBank/DDBJ whole genome shotgun (WGS) entry which is preliminary data.</text>
</comment>
<organism evidence="2">
    <name type="scientific">candidate division CPR3 bacterium</name>
    <dbReference type="NCBI Taxonomy" id="2268181"/>
    <lineage>
        <taxon>Bacteria</taxon>
        <taxon>Bacteria division CPR3</taxon>
    </lineage>
</organism>
<accession>A0A7V3JAL1</accession>
<feature type="compositionally biased region" description="Polar residues" evidence="1">
    <location>
        <begin position="103"/>
        <end position="115"/>
    </location>
</feature>
<evidence type="ECO:0000313" key="2">
    <source>
        <dbReference type="EMBL" id="HFZ09234.1"/>
    </source>
</evidence>
<reference evidence="2" key="1">
    <citation type="journal article" date="2020" name="mSystems">
        <title>Genome- and Community-Level Interaction Insights into Carbon Utilization and Element Cycling Functions of Hydrothermarchaeota in Hydrothermal Sediment.</title>
        <authorList>
            <person name="Zhou Z."/>
            <person name="Liu Y."/>
            <person name="Xu W."/>
            <person name="Pan J."/>
            <person name="Luo Z.H."/>
            <person name="Li M."/>
        </authorList>
    </citation>
    <scope>NUCLEOTIDE SEQUENCE [LARGE SCALE GENOMIC DNA]</scope>
    <source>
        <strain evidence="2">SpSt-757</strain>
    </source>
</reference>
<feature type="region of interest" description="Disordered" evidence="1">
    <location>
        <begin position="100"/>
        <end position="136"/>
    </location>
</feature>
<sequence length="266" mass="31210">MKLPFSFLPIPEEIMRDKSLSFGAKYLFGIFSKINKEKVILRIRYLAKRMGCSMIEAQRRITELKKKGFIIVIPRPGRANEYQINFELVQIIQTPIQTDTPIENQKGSPIESQKGNNKENINKERDKSLQPDGCERGVDENSLKKLDKLVGSYKPKEDLRIVFAYAQAIGKNFSNNKEKQSFISRNIRAARLLLGYPIKKVEIWCKILPYLELKKWTLETVGKFIDEDPIDTIMRYREKDYDDVFRELEEEKVVKWDNKEGWKLNL</sequence>
<evidence type="ECO:0008006" key="3">
    <source>
        <dbReference type="Google" id="ProtNLM"/>
    </source>
</evidence>
<dbReference type="AlphaFoldDB" id="A0A7V3JAL1"/>